<name>C0ECN9_9FIRM</name>
<comment type="caution">
    <text evidence="1">The sequence shown here is derived from an EMBL/GenBank/DDBJ whole genome shotgun (WGS) entry which is preliminary data.</text>
</comment>
<proteinExistence type="predicted"/>
<dbReference type="Proteomes" id="UP000003340">
    <property type="component" value="Unassembled WGS sequence"/>
</dbReference>
<evidence type="ECO:0000313" key="1">
    <source>
        <dbReference type="EMBL" id="EEG30763.1"/>
    </source>
</evidence>
<accession>C0ECN9</accession>
<reference evidence="1 2" key="1">
    <citation type="submission" date="2009-01" db="EMBL/GenBank/DDBJ databases">
        <authorList>
            <person name="Fulton L."/>
            <person name="Clifton S."/>
            <person name="Fulton B."/>
            <person name="Xu J."/>
            <person name="Minx P."/>
            <person name="Pepin K.H."/>
            <person name="Johnson M."/>
            <person name="Bhonagiri V."/>
            <person name="Nash W.E."/>
            <person name="Mardis E.R."/>
            <person name="Wilson R.K."/>
        </authorList>
    </citation>
    <scope>NUCLEOTIDE SEQUENCE [LARGE SCALE GENOMIC DNA]</scope>
    <source>
        <strain evidence="1 2">DSM 5476</strain>
    </source>
</reference>
<reference evidence="1 2" key="2">
    <citation type="submission" date="2009-02" db="EMBL/GenBank/DDBJ databases">
        <title>Draft genome sequence of Clostridium methylpentosum (DSM 5476).</title>
        <authorList>
            <person name="Sudarsanam P."/>
            <person name="Ley R."/>
            <person name="Guruge J."/>
            <person name="Turnbaugh P.J."/>
            <person name="Mahowald M."/>
            <person name="Liep D."/>
            <person name="Gordon J."/>
        </authorList>
    </citation>
    <scope>NUCLEOTIDE SEQUENCE [LARGE SCALE GENOMIC DNA]</scope>
    <source>
        <strain evidence="1 2">DSM 5476</strain>
    </source>
</reference>
<dbReference type="HOGENOM" id="CLU_3054761_0_0_9"/>
<sequence length="53" mass="6020">IAFSVFIRHLLSTSHRSLSGDSLVRIRYGFRISTLNVPILFFLPCQKTPDVLS</sequence>
<evidence type="ECO:0000313" key="2">
    <source>
        <dbReference type="Proteomes" id="UP000003340"/>
    </source>
</evidence>
<gene>
    <name evidence="1" type="ORF">CLOSTMETH_01610</name>
</gene>
<organism evidence="1 2">
    <name type="scientific">[Clostridium] methylpentosum DSM 5476</name>
    <dbReference type="NCBI Taxonomy" id="537013"/>
    <lineage>
        <taxon>Bacteria</taxon>
        <taxon>Bacillati</taxon>
        <taxon>Bacillota</taxon>
        <taxon>Clostridia</taxon>
        <taxon>Eubacteriales</taxon>
        <taxon>Oscillospiraceae</taxon>
        <taxon>Oscillospiraceae incertae sedis</taxon>
    </lineage>
</organism>
<keyword evidence="2" id="KW-1185">Reference proteome</keyword>
<feature type="non-terminal residue" evidence="1">
    <location>
        <position position="1"/>
    </location>
</feature>
<protein>
    <submittedName>
        <fullName evidence="1">Uncharacterized protein</fullName>
    </submittedName>
</protein>
<dbReference type="EMBL" id="ACEC01000055">
    <property type="protein sequence ID" value="EEG30763.1"/>
    <property type="molecule type" value="Genomic_DNA"/>
</dbReference>
<dbReference type="AlphaFoldDB" id="C0ECN9"/>